<keyword evidence="2" id="KW-1185">Reference proteome</keyword>
<evidence type="ECO:0000313" key="1">
    <source>
        <dbReference type="EMBL" id="QDU85249.1"/>
    </source>
</evidence>
<evidence type="ECO:0000313" key="2">
    <source>
        <dbReference type="Proteomes" id="UP000319342"/>
    </source>
</evidence>
<accession>A0A518D1C1</accession>
<dbReference type="Pfam" id="PF11810">
    <property type="entry name" value="DUF3332"/>
    <property type="match status" value="1"/>
</dbReference>
<gene>
    <name evidence="1" type="ORF">Pla163_23770</name>
</gene>
<dbReference type="EMBL" id="CP036290">
    <property type="protein sequence ID" value="QDU85249.1"/>
    <property type="molecule type" value="Genomic_DNA"/>
</dbReference>
<organism evidence="1 2">
    <name type="scientific">Rohdeia mirabilis</name>
    <dbReference type="NCBI Taxonomy" id="2528008"/>
    <lineage>
        <taxon>Bacteria</taxon>
        <taxon>Pseudomonadati</taxon>
        <taxon>Planctomycetota</taxon>
        <taxon>Planctomycetia</taxon>
        <taxon>Planctomycetia incertae sedis</taxon>
        <taxon>Rohdeia</taxon>
    </lineage>
</organism>
<proteinExistence type="predicted"/>
<dbReference type="OrthoDB" id="9901524at2"/>
<protein>
    <submittedName>
        <fullName evidence="1">Uncharacterized protein</fullName>
    </submittedName>
</protein>
<dbReference type="AlphaFoldDB" id="A0A518D1C1"/>
<dbReference type="InterPro" id="IPR021768">
    <property type="entry name" value="DUF3332"/>
</dbReference>
<dbReference type="Proteomes" id="UP000319342">
    <property type="component" value="Chromosome"/>
</dbReference>
<sequence length="167" mass="17741">MASLGGLGPGYAPRKWLNGAPDRASICPQSHCGPPDGSASNADDSVRATCHEEAPMQLTKTIGLAAAAAATLALTGCNSGPKQLTRTWDTWVNEKYSDNAYIHGLVLQDLLPVYPIVGFFAAIGDIIVLNPYYFWTEDVWDGKGTAYTYDNAEGATRSVGTLIESGE</sequence>
<reference evidence="1 2" key="1">
    <citation type="submission" date="2019-02" db="EMBL/GenBank/DDBJ databases">
        <title>Deep-cultivation of Planctomycetes and their phenomic and genomic characterization uncovers novel biology.</title>
        <authorList>
            <person name="Wiegand S."/>
            <person name="Jogler M."/>
            <person name="Boedeker C."/>
            <person name="Pinto D."/>
            <person name="Vollmers J."/>
            <person name="Rivas-Marin E."/>
            <person name="Kohn T."/>
            <person name="Peeters S.H."/>
            <person name="Heuer A."/>
            <person name="Rast P."/>
            <person name="Oberbeckmann S."/>
            <person name="Bunk B."/>
            <person name="Jeske O."/>
            <person name="Meyerdierks A."/>
            <person name="Storesund J.E."/>
            <person name="Kallscheuer N."/>
            <person name="Luecker S."/>
            <person name="Lage O.M."/>
            <person name="Pohl T."/>
            <person name="Merkel B.J."/>
            <person name="Hornburger P."/>
            <person name="Mueller R.-W."/>
            <person name="Bruemmer F."/>
            <person name="Labrenz M."/>
            <person name="Spormann A.M."/>
            <person name="Op den Camp H."/>
            <person name="Overmann J."/>
            <person name="Amann R."/>
            <person name="Jetten M.S.M."/>
            <person name="Mascher T."/>
            <person name="Medema M.H."/>
            <person name="Devos D.P."/>
            <person name="Kaster A.-K."/>
            <person name="Ovreas L."/>
            <person name="Rohde M."/>
            <person name="Galperin M.Y."/>
            <person name="Jogler C."/>
        </authorList>
    </citation>
    <scope>NUCLEOTIDE SEQUENCE [LARGE SCALE GENOMIC DNA]</scope>
    <source>
        <strain evidence="1 2">Pla163</strain>
    </source>
</reference>
<name>A0A518D1C1_9BACT</name>